<gene>
    <name evidence="1" type="ORF">A1QS_15140</name>
</gene>
<dbReference type="RefSeq" id="WP_017045127.1">
    <property type="nucleotide sequence ID" value="NZ_AJYS02000094.1"/>
</dbReference>
<protein>
    <submittedName>
        <fullName evidence="1">Uncharacterized protein</fullName>
    </submittedName>
</protein>
<comment type="caution">
    <text evidence="1">The sequence shown here is derived from an EMBL/GenBank/DDBJ whole genome shotgun (WGS) entry which is preliminary data.</text>
</comment>
<organism evidence="1 2">
    <name type="scientific">Vibrio ordalii FS-238</name>
    <dbReference type="NCBI Taxonomy" id="617133"/>
    <lineage>
        <taxon>Bacteria</taxon>
        <taxon>Pseudomonadati</taxon>
        <taxon>Pseudomonadota</taxon>
        <taxon>Gammaproteobacteria</taxon>
        <taxon>Vibrionales</taxon>
        <taxon>Vibrionaceae</taxon>
        <taxon>Vibrio</taxon>
    </lineage>
</organism>
<proteinExistence type="predicted"/>
<accession>A0A853R459</accession>
<evidence type="ECO:0000313" key="1">
    <source>
        <dbReference type="EMBL" id="OEE39170.1"/>
    </source>
</evidence>
<keyword evidence="2" id="KW-1185">Reference proteome</keyword>
<sequence>MSTTVWNDGRSISLAKGDTATCEALKAGQLYAIFLYNASGEDHDIPVNVNIGNGYPPKTVTVPGTTGNKGLAALALVSGSNTQTVSISISDQQSGGKVDAWIGSVGMPTNTSGINNMPLPFNGDTNSYGKRDRYYAVPESRWYQLTISSPQNQFISVQFIENKAKVFINNPVGDPGNVIIPTGTVTEGADYEIIKPKDLPQTITYDDQGSGRQKVWMNADSQQNSSNSTIVAQYL</sequence>
<dbReference type="AlphaFoldDB" id="A0A853R459"/>
<dbReference type="Proteomes" id="UP000094808">
    <property type="component" value="Unassembled WGS sequence"/>
</dbReference>
<name>A0A853R459_9VIBR</name>
<reference evidence="1 2" key="1">
    <citation type="journal article" date="2012" name="Science">
        <title>Ecological populations of bacteria act as socially cohesive units of antibiotic production and resistance.</title>
        <authorList>
            <person name="Cordero O.X."/>
            <person name="Wildschutte H."/>
            <person name="Kirkup B."/>
            <person name="Proehl S."/>
            <person name="Ngo L."/>
            <person name="Hussain F."/>
            <person name="Le Roux F."/>
            <person name="Mincer T."/>
            <person name="Polz M.F."/>
        </authorList>
    </citation>
    <scope>NUCLEOTIDE SEQUENCE [LARGE SCALE GENOMIC DNA]</scope>
    <source>
        <strain evidence="1 2">FS-238</strain>
    </source>
</reference>
<dbReference type="EMBL" id="AJYS02000094">
    <property type="protein sequence ID" value="OEE39170.1"/>
    <property type="molecule type" value="Genomic_DNA"/>
</dbReference>
<evidence type="ECO:0000313" key="2">
    <source>
        <dbReference type="Proteomes" id="UP000094808"/>
    </source>
</evidence>